<gene>
    <name evidence="1" type="ORF">CES85_1144</name>
</gene>
<dbReference type="AlphaFoldDB" id="A0A248UFL3"/>
<sequence>MLGNNGILAQLSAEYAPVVETARIRPYLPLQDINRAGKACAGT</sequence>
<evidence type="ECO:0000313" key="2">
    <source>
        <dbReference type="Proteomes" id="UP000215256"/>
    </source>
</evidence>
<accession>A0A248UFL3</accession>
<protein>
    <submittedName>
        <fullName evidence="1">Uncharacterized protein</fullName>
    </submittedName>
</protein>
<dbReference type="KEGG" id="och:CES85_1144"/>
<evidence type="ECO:0000313" key="1">
    <source>
        <dbReference type="EMBL" id="ASV85525.1"/>
    </source>
</evidence>
<name>A0A248UFL3_9HYPH</name>
<reference evidence="1 2" key="1">
    <citation type="submission" date="2017-07" db="EMBL/GenBank/DDBJ databases">
        <title>Phylogenetic study on the rhizospheric bacterium Ochrobactrum sp. A44.</title>
        <authorList>
            <person name="Krzyzanowska D.M."/>
            <person name="Ossowicki A."/>
            <person name="Rajewska M."/>
            <person name="Maciag T."/>
            <person name="Kaczynski Z."/>
            <person name="Czerwicka M."/>
            <person name="Jafra S."/>
        </authorList>
    </citation>
    <scope>NUCLEOTIDE SEQUENCE [LARGE SCALE GENOMIC DNA]</scope>
    <source>
        <strain evidence="1 2">A44</strain>
    </source>
</reference>
<proteinExistence type="predicted"/>
<dbReference type="Proteomes" id="UP000215256">
    <property type="component" value="Chromosome 1"/>
</dbReference>
<organism evidence="1 2">
    <name type="scientific">Ochrobactrum quorumnocens</name>
    <dbReference type="NCBI Taxonomy" id="271865"/>
    <lineage>
        <taxon>Bacteria</taxon>
        <taxon>Pseudomonadati</taxon>
        <taxon>Pseudomonadota</taxon>
        <taxon>Alphaproteobacteria</taxon>
        <taxon>Hyphomicrobiales</taxon>
        <taxon>Brucellaceae</taxon>
        <taxon>Brucella/Ochrobactrum group</taxon>
        <taxon>Ochrobactrum</taxon>
    </lineage>
</organism>
<dbReference type="EMBL" id="CP022604">
    <property type="protein sequence ID" value="ASV85525.1"/>
    <property type="molecule type" value="Genomic_DNA"/>
</dbReference>